<organism evidence="1 2">
    <name type="scientific">Salmonella paratyphi C (strain RKS4594)</name>
    <dbReference type="NCBI Taxonomy" id="476213"/>
    <lineage>
        <taxon>Bacteria</taxon>
        <taxon>Pseudomonadati</taxon>
        <taxon>Pseudomonadota</taxon>
        <taxon>Gammaproteobacteria</taxon>
        <taxon>Enterobacterales</taxon>
        <taxon>Enterobacteriaceae</taxon>
        <taxon>Salmonella</taxon>
    </lineage>
</organism>
<reference evidence="1 2" key="1">
    <citation type="journal article" date="2009" name="PLoS ONE">
        <title>Salmonella paratyphi C: genetic divergence from Salmonella choleraesuis and pathogenic convergence with Salmonella typhi.</title>
        <authorList>
            <person name="Liu W.-Q."/>
            <person name="Feng Y."/>
            <person name="Wang Y."/>
            <person name="Zou Q.-H."/>
            <person name="Chen F."/>
            <person name="Guo J.-T."/>
            <person name="Peng Y.-H."/>
            <person name="Jin Y."/>
            <person name="Li Y.-G."/>
            <person name="Hu S.-N."/>
            <person name="Johnston R.N."/>
            <person name="Liu G.-R."/>
            <person name="Liu S.-L."/>
        </authorList>
    </citation>
    <scope>NUCLEOTIDE SEQUENCE [LARGE SCALE GENOMIC DNA]</scope>
    <source>
        <strain evidence="1 2">RKS4594</strain>
    </source>
</reference>
<gene>
    <name evidence="1" type="ordered locus">SPC_1178</name>
</gene>
<dbReference type="EMBL" id="CP000857">
    <property type="protein sequence ID" value="ACN45344.1"/>
    <property type="molecule type" value="Genomic_DNA"/>
</dbReference>
<evidence type="ECO:0000313" key="1">
    <source>
        <dbReference type="EMBL" id="ACN45344.1"/>
    </source>
</evidence>
<dbReference type="Proteomes" id="UP000001599">
    <property type="component" value="Chromosome"/>
</dbReference>
<protein>
    <submittedName>
        <fullName evidence="1">Uncharacterized protein</fullName>
    </submittedName>
</protein>
<accession>C0PYS7</accession>
<sequence length="61" mass="7202">MNVNNDSKTFQMWLVYTSWNKSYFVHMQLFVFLSQFDKVVEKVLMLLNIAVSHIKFTATAP</sequence>
<dbReference type="KEGG" id="sei:SPC_1178"/>
<dbReference type="HOGENOM" id="CLU_2920121_0_0_6"/>
<evidence type="ECO:0000313" key="2">
    <source>
        <dbReference type="Proteomes" id="UP000001599"/>
    </source>
</evidence>
<proteinExistence type="predicted"/>
<name>C0PYS7_SALPC</name>
<dbReference type="AlphaFoldDB" id="C0PYS7"/>